<sequence>MASRRNVRYSRLATDEDSDYDGSGGRRHDPRFDYTPKAFDKIPWKSIALALFLLSLGCMLLFLSFFIFTGHMGGERSQAYGLLGLGILTFLPGFYETRIAYYSWRGAQGYRFASIPDY</sequence>
<feature type="transmembrane region" description="Helical" evidence="7">
    <location>
        <begin position="47"/>
        <end position="67"/>
    </location>
</feature>
<evidence type="ECO:0000256" key="7">
    <source>
        <dbReference type="SAM" id="Phobius"/>
    </source>
</evidence>
<comment type="subcellular location">
    <subcellularLocation>
        <location evidence="1">Membrane</location>
        <topology evidence="1">Multi-pass membrane protein</topology>
    </subcellularLocation>
</comment>
<dbReference type="EMBL" id="GHES01018324">
    <property type="protein sequence ID" value="MPA48883.1"/>
    <property type="molecule type" value="Transcribed_RNA"/>
</dbReference>
<dbReference type="PANTHER" id="PTHR15664:SF21">
    <property type="entry name" value="TRANSMEMBRANE PROTEIN 230"/>
    <property type="match status" value="1"/>
</dbReference>
<feature type="region of interest" description="Disordered" evidence="6">
    <location>
        <begin position="1"/>
        <end position="30"/>
    </location>
</feature>
<evidence type="ECO:0000256" key="2">
    <source>
        <dbReference type="ARBA" id="ARBA00007743"/>
    </source>
</evidence>
<dbReference type="EMBL" id="GHES01018320">
    <property type="protein sequence ID" value="MPA48879.1"/>
    <property type="molecule type" value="Transcribed_RNA"/>
</dbReference>
<dbReference type="InterPro" id="IPR044234">
    <property type="entry name" value="TMEM230"/>
</dbReference>
<evidence type="ECO:0000256" key="1">
    <source>
        <dbReference type="ARBA" id="ARBA00004141"/>
    </source>
</evidence>
<evidence type="ECO:0000313" key="11">
    <source>
        <dbReference type="EMBL" id="MPA48883.1"/>
    </source>
</evidence>
<dbReference type="GO" id="GO:0016020">
    <property type="term" value="C:membrane"/>
    <property type="evidence" value="ECO:0007669"/>
    <property type="project" value="UniProtKB-SubCell"/>
</dbReference>
<evidence type="ECO:0000256" key="3">
    <source>
        <dbReference type="ARBA" id="ARBA00022692"/>
    </source>
</evidence>
<evidence type="ECO:0000256" key="5">
    <source>
        <dbReference type="ARBA" id="ARBA00023136"/>
    </source>
</evidence>
<feature type="transmembrane region" description="Helical" evidence="7">
    <location>
        <begin position="79"/>
        <end position="95"/>
    </location>
</feature>
<keyword evidence="5 7" id="KW-0472">Membrane</keyword>
<dbReference type="Pfam" id="PF05915">
    <property type="entry name" value="TMEM_230_134"/>
    <property type="match status" value="1"/>
</dbReference>
<keyword evidence="3 7" id="KW-0812">Transmembrane</keyword>
<evidence type="ECO:0000313" key="8">
    <source>
        <dbReference type="EMBL" id="MPA48879.1"/>
    </source>
</evidence>
<reference evidence="10" key="1">
    <citation type="submission" date="2019-08" db="EMBL/GenBank/DDBJ databases">
        <title>Reference gene set and small RNA set construction with multiple tissues from Davidia involucrata Baill.</title>
        <authorList>
            <person name="Yang H."/>
            <person name="Zhou C."/>
            <person name="Li G."/>
            <person name="Wang J."/>
            <person name="Gao P."/>
            <person name="Wang M."/>
            <person name="Wang R."/>
            <person name="Zhao Y."/>
        </authorList>
    </citation>
    <scope>NUCLEOTIDE SEQUENCE</scope>
    <source>
        <tissue evidence="10">Mixed with DoveR01_LX</tissue>
    </source>
</reference>
<dbReference type="AlphaFoldDB" id="A0A5B6ZZG5"/>
<name>A0A5B6ZZG5_DAVIN</name>
<accession>A0A5B6ZZG5</accession>
<gene>
    <name evidence="8" type="ORF">Din_018320</name>
    <name evidence="9" type="ORF">Din_018321</name>
    <name evidence="10" type="ORF">Din_018322</name>
    <name evidence="11" type="ORF">Din_018324</name>
</gene>
<dbReference type="EMBL" id="GHES01018321">
    <property type="protein sequence ID" value="MPA48880.1"/>
    <property type="molecule type" value="Transcribed_RNA"/>
</dbReference>
<organism evidence="10">
    <name type="scientific">Davidia involucrata</name>
    <name type="common">Dove tree</name>
    <dbReference type="NCBI Taxonomy" id="16924"/>
    <lineage>
        <taxon>Eukaryota</taxon>
        <taxon>Viridiplantae</taxon>
        <taxon>Streptophyta</taxon>
        <taxon>Embryophyta</taxon>
        <taxon>Tracheophyta</taxon>
        <taxon>Spermatophyta</taxon>
        <taxon>Magnoliopsida</taxon>
        <taxon>eudicotyledons</taxon>
        <taxon>Gunneridae</taxon>
        <taxon>Pentapetalae</taxon>
        <taxon>asterids</taxon>
        <taxon>Cornales</taxon>
        <taxon>Nyssaceae</taxon>
        <taxon>Davidia</taxon>
    </lineage>
</organism>
<evidence type="ECO:0000256" key="6">
    <source>
        <dbReference type="SAM" id="MobiDB-lite"/>
    </source>
</evidence>
<evidence type="ECO:0000313" key="9">
    <source>
        <dbReference type="EMBL" id="MPA48880.1"/>
    </source>
</evidence>
<dbReference type="EMBL" id="GHES01018322">
    <property type="protein sequence ID" value="MPA48881.1"/>
    <property type="molecule type" value="Transcribed_RNA"/>
</dbReference>
<keyword evidence="4 7" id="KW-1133">Transmembrane helix</keyword>
<dbReference type="InterPro" id="IPR008590">
    <property type="entry name" value="TMEM_230/134"/>
</dbReference>
<evidence type="ECO:0000313" key="10">
    <source>
        <dbReference type="EMBL" id="MPA48881.1"/>
    </source>
</evidence>
<protein>
    <submittedName>
        <fullName evidence="10">Uncharacterized protein</fullName>
    </submittedName>
</protein>
<dbReference type="PANTHER" id="PTHR15664">
    <property type="entry name" value="C20ORF30 PROTEIN"/>
    <property type="match status" value="1"/>
</dbReference>
<comment type="similarity">
    <text evidence="2">Belongs to the TMEM134/TMEM230 family.</text>
</comment>
<dbReference type="GO" id="GO:0012505">
    <property type="term" value="C:endomembrane system"/>
    <property type="evidence" value="ECO:0007669"/>
    <property type="project" value="TreeGrafter"/>
</dbReference>
<proteinExistence type="inferred from homology"/>
<evidence type="ECO:0000256" key="4">
    <source>
        <dbReference type="ARBA" id="ARBA00022989"/>
    </source>
</evidence>